<dbReference type="SMART" id="SM00320">
    <property type="entry name" value="WD40"/>
    <property type="match status" value="5"/>
</dbReference>
<protein>
    <recommendedName>
        <fullName evidence="6">Histone-binding protein RBBP4-like N-terminal domain-containing protein</fullName>
    </recommendedName>
</protein>
<feature type="repeat" description="WD" evidence="4">
    <location>
        <begin position="293"/>
        <end position="328"/>
    </location>
</feature>
<evidence type="ECO:0000256" key="2">
    <source>
        <dbReference type="ARBA" id="ARBA00022574"/>
    </source>
</evidence>
<evidence type="ECO:0000259" key="6">
    <source>
        <dbReference type="Pfam" id="PF12265"/>
    </source>
</evidence>
<dbReference type="PROSITE" id="PS50082">
    <property type="entry name" value="WD_REPEATS_2"/>
    <property type="match status" value="3"/>
</dbReference>
<dbReference type="PANTHER" id="PTHR45903:SF1">
    <property type="entry name" value="GLUTAMATE-RICH WD REPEAT-CONTAINING PROTEIN 1"/>
    <property type="match status" value="1"/>
</dbReference>
<evidence type="ECO:0000256" key="1">
    <source>
        <dbReference type="ARBA" id="ARBA00009341"/>
    </source>
</evidence>
<dbReference type="Pfam" id="PF12265">
    <property type="entry name" value="CAF1C_H4-bd"/>
    <property type="match status" value="1"/>
</dbReference>
<feature type="region of interest" description="Disordered" evidence="5">
    <location>
        <begin position="115"/>
        <end position="136"/>
    </location>
</feature>
<dbReference type="STRING" id="4555.A0A368SMJ6"/>
<dbReference type="PROSITE" id="PS50294">
    <property type="entry name" value="WD_REPEATS_REGION"/>
    <property type="match status" value="2"/>
</dbReference>
<name>A0A368SMJ6_SETIT</name>
<organism evidence="7">
    <name type="scientific">Setaria italica</name>
    <name type="common">Foxtail millet</name>
    <name type="synonym">Panicum italicum</name>
    <dbReference type="NCBI Taxonomy" id="4555"/>
    <lineage>
        <taxon>Eukaryota</taxon>
        <taxon>Viridiplantae</taxon>
        <taxon>Streptophyta</taxon>
        <taxon>Embryophyta</taxon>
        <taxon>Tracheophyta</taxon>
        <taxon>Spermatophyta</taxon>
        <taxon>Magnoliopsida</taxon>
        <taxon>Liliopsida</taxon>
        <taxon>Poales</taxon>
        <taxon>Poaceae</taxon>
        <taxon>PACMAD clade</taxon>
        <taxon>Panicoideae</taxon>
        <taxon>Panicodae</taxon>
        <taxon>Paniceae</taxon>
        <taxon>Cenchrinae</taxon>
        <taxon>Setaria</taxon>
    </lineage>
</organism>
<dbReference type="InterPro" id="IPR051972">
    <property type="entry name" value="Glutamate-rich_WD_repeat"/>
</dbReference>
<evidence type="ECO:0000256" key="4">
    <source>
        <dbReference type="PROSITE-ProRule" id="PRU00221"/>
    </source>
</evidence>
<feature type="compositionally biased region" description="Basic residues" evidence="5">
    <location>
        <begin position="1"/>
        <end position="16"/>
    </location>
</feature>
<feature type="compositionally biased region" description="Acidic residues" evidence="5">
    <location>
        <begin position="120"/>
        <end position="134"/>
    </location>
</feature>
<feature type="domain" description="Histone-binding protein RBBP4-like N-terminal" evidence="6">
    <location>
        <begin position="43"/>
        <end position="110"/>
    </location>
</feature>
<dbReference type="Pfam" id="PF00400">
    <property type="entry name" value="WD40"/>
    <property type="match status" value="3"/>
</dbReference>
<dbReference type="InterPro" id="IPR036322">
    <property type="entry name" value="WD40_repeat_dom_sf"/>
</dbReference>
<accession>A0A368SMJ6</accession>
<dbReference type="SUPFAM" id="SSF50978">
    <property type="entry name" value="WD40 repeat-like"/>
    <property type="match status" value="1"/>
</dbReference>
<proteinExistence type="inferred from homology"/>
<evidence type="ECO:0000313" key="7">
    <source>
        <dbReference type="EMBL" id="RCV43642.1"/>
    </source>
</evidence>
<dbReference type="OrthoDB" id="2161379at2759"/>
<dbReference type="PANTHER" id="PTHR45903">
    <property type="entry name" value="GLUTAMATE-RICH WD REPEAT-CONTAINING PROTEIN 1"/>
    <property type="match status" value="1"/>
</dbReference>
<dbReference type="Gene3D" id="2.130.10.10">
    <property type="entry name" value="YVTN repeat-like/Quinoprotein amine dehydrogenase"/>
    <property type="match status" value="1"/>
</dbReference>
<reference evidence="7" key="2">
    <citation type="submission" date="2015-07" db="EMBL/GenBank/DDBJ databases">
        <authorList>
            <person name="Noorani M."/>
        </authorList>
    </citation>
    <scope>NUCLEOTIDE SEQUENCE</scope>
    <source>
        <strain evidence="7">Yugu1</strain>
    </source>
</reference>
<sequence length="449" mass="49740">MGRVKRSKKAAKSKKKQLGEPSSSSAIPAKVWQPGVDALEDGEELQYDPTAYNYFHQFVSIGCPFLSFDVVRDHLGLVRSEFPHTLYGVAGTQTPKGTPNYVGIFMLSNMKGKMPRPDGECDMDGDSSSDDEEGTKDTMQLKKVAHAGSVNRIRSMTQKPHLCATWGETGHVQVWDYSSFLNSLSDSGMEDKVIHKLVPLKVFSGHKDEGFAIDWNPLVTGRLVSGDLTKCIHLWEPTSSNWNIDANPFVGHSKSVEDLQWSPTEADIFASSSADKTIAIWDIRTGKKPCIIMKAHNSDVNVISWNRLANNMIASGSDDGSVSVHDYRLIKKGVGSLAAHFKYHKKAITSIEWSPFEASTLAVSSEDHQLTIWDLAVERDAEGEDEFESKMQDHVKAPEDLPPQLLFVHQGQKHWKEVHWHPQVPGMLVATGIDGLDVLMPSNVAATLY</sequence>
<feature type="repeat" description="WD" evidence="4">
    <location>
        <begin position="249"/>
        <end position="287"/>
    </location>
</feature>
<keyword evidence="3" id="KW-0677">Repeat</keyword>
<keyword evidence="2 4" id="KW-0853">WD repeat</keyword>
<dbReference type="InterPro" id="IPR001680">
    <property type="entry name" value="WD40_rpt"/>
</dbReference>
<evidence type="ECO:0000256" key="3">
    <source>
        <dbReference type="ARBA" id="ARBA00022737"/>
    </source>
</evidence>
<dbReference type="InterPro" id="IPR015943">
    <property type="entry name" value="WD40/YVTN_repeat-like_dom_sf"/>
</dbReference>
<comment type="similarity">
    <text evidence="1">Belongs to the WD repeat RBAP46/RBAP48/MSI1 family.</text>
</comment>
<dbReference type="InterPro" id="IPR022052">
    <property type="entry name" value="Histone-bd_RBBP4-like_N"/>
</dbReference>
<dbReference type="AlphaFoldDB" id="A0A368SMJ6"/>
<dbReference type="EMBL" id="CM003536">
    <property type="protein sequence ID" value="RCV43642.1"/>
    <property type="molecule type" value="Genomic_DNA"/>
</dbReference>
<gene>
    <name evidence="7" type="ORF">SETIT_9G310000v2</name>
</gene>
<feature type="region of interest" description="Disordered" evidence="5">
    <location>
        <begin position="1"/>
        <end position="28"/>
    </location>
</feature>
<feature type="repeat" description="WD" evidence="4">
    <location>
        <begin position="341"/>
        <end position="375"/>
    </location>
</feature>
<evidence type="ECO:0000256" key="5">
    <source>
        <dbReference type="SAM" id="MobiDB-lite"/>
    </source>
</evidence>
<reference evidence="7" key="1">
    <citation type="journal article" date="2012" name="Nat. Biotechnol.">
        <title>Reference genome sequence of the model plant Setaria.</title>
        <authorList>
            <person name="Bennetzen J.L."/>
            <person name="Schmutz J."/>
            <person name="Wang H."/>
            <person name="Percifield R."/>
            <person name="Hawkins J."/>
            <person name="Pontaroli A.C."/>
            <person name="Estep M."/>
            <person name="Feng L."/>
            <person name="Vaughn J.N."/>
            <person name="Grimwood J."/>
            <person name="Jenkins J."/>
            <person name="Barry K."/>
            <person name="Lindquist E."/>
            <person name="Hellsten U."/>
            <person name="Deshpande S."/>
            <person name="Wang X."/>
            <person name="Wu X."/>
            <person name="Mitros T."/>
            <person name="Triplett J."/>
            <person name="Yang X."/>
            <person name="Ye C.Y."/>
            <person name="Mauro-Herrera M."/>
            <person name="Wang L."/>
            <person name="Li P."/>
            <person name="Sharma M."/>
            <person name="Sharma R."/>
            <person name="Ronald P.C."/>
            <person name="Panaud O."/>
            <person name="Kellogg E.A."/>
            <person name="Brutnell T.P."/>
            <person name="Doust A.N."/>
            <person name="Tuskan G.A."/>
            <person name="Rokhsar D."/>
            <person name="Devos K.M."/>
        </authorList>
    </citation>
    <scope>NUCLEOTIDE SEQUENCE [LARGE SCALE GENOMIC DNA]</scope>
    <source>
        <strain evidence="7">Yugu1</strain>
    </source>
</reference>